<sequence length="276" mass="29750">MVKVVTRSVVIGFLLGTATATTYQVVDLYEKDDCGDSSSPSRTIFTPSTNCEPSPTCAANSAFSDMGYGTTSCTNNFTSHAEDVLTGSCKVIEQKFSDDNCATESQVLAFTADSDLCIAQGDKGVKKMVRHRNGLISKFAADTFGSDPYALQSPFYDNSCNVDYQVLAYRADGSTIAFEDEPLHRGWQDDLDVDLGGERHERRVLKYMGKMAFSAYNAPSTATTGSTTGSTNDEPTETPEPTTASTEDSNSALATMICHALIHVTLRIARNSLVTI</sequence>
<evidence type="ECO:0000313" key="3">
    <source>
        <dbReference type="EMBL" id="EGZ10822.1"/>
    </source>
</evidence>
<dbReference type="AlphaFoldDB" id="G5A1M4"/>
<accession>G5A1M4</accession>
<dbReference type="KEGG" id="psoj:PHYSODRAFT_304564"/>
<feature type="compositionally biased region" description="Low complexity" evidence="1">
    <location>
        <begin position="220"/>
        <end position="231"/>
    </location>
</feature>
<dbReference type="RefSeq" id="XP_009533567.1">
    <property type="nucleotide sequence ID" value="XM_009535272.1"/>
</dbReference>
<reference evidence="3 4" key="1">
    <citation type="journal article" date="2006" name="Science">
        <title>Phytophthora genome sequences uncover evolutionary origins and mechanisms of pathogenesis.</title>
        <authorList>
            <person name="Tyler B.M."/>
            <person name="Tripathy S."/>
            <person name="Zhang X."/>
            <person name="Dehal P."/>
            <person name="Jiang R.H."/>
            <person name="Aerts A."/>
            <person name="Arredondo F.D."/>
            <person name="Baxter L."/>
            <person name="Bensasson D."/>
            <person name="Beynon J.L."/>
            <person name="Chapman J."/>
            <person name="Damasceno C.M."/>
            <person name="Dorrance A.E."/>
            <person name="Dou D."/>
            <person name="Dickerman A.W."/>
            <person name="Dubchak I.L."/>
            <person name="Garbelotto M."/>
            <person name="Gijzen M."/>
            <person name="Gordon S.G."/>
            <person name="Govers F."/>
            <person name="Grunwald N.J."/>
            <person name="Huang W."/>
            <person name="Ivors K.L."/>
            <person name="Jones R.W."/>
            <person name="Kamoun S."/>
            <person name="Krampis K."/>
            <person name="Lamour K.H."/>
            <person name="Lee M.K."/>
            <person name="McDonald W.H."/>
            <person name="Medina M."/>
            <person name="Meijer H.J."/>
            <person name="Nordberg E.K."/>
            <person name="Maclean D.J."/>
            <person name="Ospina-Giraldo M.D."/>
            <person name="Morris P.F."/>
            <person name="Phuntumart V."/>
            <person name="Putnam N.H."/>
            <person name="Rash S."/>
            <person name="Rose J.K."/>
            <person name="Sakihama Y."/>
            <person name="Salamov A.A."/>
            <person name="Savidor A."/>
            <person name="Scheuring C.F."/>
            <person name="Smith B.M."/>
            <person name="Sobral B.W."/>
            <person name="Terry A."/>
            <person name="Torto-Alalibo T.A."/>
            <person name="Win J."/>
            <person name="Xu Z."/>
            <person name="Zhang H."/>
            <person name="Grigoriev I.V."/>
            <person name="Rokhsar D.S."/>
            <person name="Boore J.L."/>
        </authorList>
    </citation>
    <scope>NUCLEOTIDE SEQUENCE [LARGE SCALE GENOMIC DNA]</scope>
    <source>
        <strain evidence="3 4">P6497</strain>
    </source>
</reference>
<keyword evidence="2" id="KW-0732">Signal</keyword>
<proteinExistence type="predicted"/>
<evidence type="ECO:0000256" key="1">
    <source>
        <dbReference type="SAM" id="MobiDB-lite"/>
    </source>
</evidence>
<dbReference type="EMBL" id="JH159158">
    <property type="protein sequence ID" value="EGZ10822.1"/>
    <property type="molecule type" value="Genomic_DNA"/>
</dbReference>
<name>G5A1M4_PHYSP</name>
<organism evidence="3 4">
    <name type="scientific">Phytophthora sojae (strain P6497)</name>
    <name type="common">Soybean stem and root rot agent</name>
    <name type="synonym">Phytophthora megasperma f. sp. glycines</name>
    <dbReference type="NCBI Taxonomy" id="1094619"/>
    <lineage>
        <taxon>Eukaryota</taxon>
        <taxon>Sar</taxon>
        <taxon>Stramenopiles</taxon>
        <taxon>Oomycota</taxon>
        <taxon>Peronosporomycetes</taxon>
        <taxon>Peronosporales</taxon>
        <taxon>Peronosporaceae</taxon>
        <taxon>Phytophthora</taxon>
    </lineage>
</organism>
<feature type="chain" id="PRO_5003472636" evidence="2">
    <location>
        <begin position="21"/>
        <end position="276"/>
    </location>
</feature>
<evidence type="ECO:0000313" key="4">
    <source>
        <dbReference type="Proteomes" id="UP000002640"/>
    </source>
</evidence>
<dbReference type="Proteomes" id="UP000002640">
    <property type="component" value="Unassembled WGS sequence"/>
</dbReference>
<feature type="signal peptide" evidence="2">
    <location>
        <begin position="1"/>
        <end position="20"/>
    </location>
</feature>
<evidence type="ECO:0000256" key="2">
    <source>
        <dbReference type="SAM" id="SignalP"/>
    </source>
</evidence>
<dbReference type="InParanoid" id="G5A1M4"/>
<keyword evidence="4" id="KW-1185">Reference proteome</keyword>
<dbReference type="GeneID" id="20642435"/>
<gene>
    <name evidence="3" type="ORF">PHYSODRAFT_304564</name>
</gene>
<feature type="region of interest" description="Disordered" evidence="1">
    <location>
        <begin position="219"/>
        <end position="249"/>
    </location>
</feature>
<protein>
    <submittedName>
        <fullName evidence="3">Uncharacterized protein</fullName>
    </submittedName>
</protein>